<dbReference type="GO" id="GO:0016740">
    <property type="term" value="F:transferase activity"/>
    <property type="evidence" value="ECO:0007669"/>
    <property type="project" value="InterPro"/>
</dbReference>
<dbReference type="OrthoDB" id="7838374at2"/>
<evidence type="ECO:0000256" key="1">
    <source>
        <dbReference type="SAM" id="MobiDB-lite"/>
    </source>
</evidence>
<name>A0A223RS02_9ACTN</name>
<dbReference type="Pfam" id="PF03756">
    <property type="entry name" value="AfsA"/>
    <property type="match status" value="2"/>
</dbReference>
<evidence type="ECO:0000313" key="4">
    <source>
        <dbReference type="Proteomes" id="UP000215043"/>
    </source>
</evidence>
<feature type="domain" description="A-factor biosynthesis hotdog" evidence="2">
    <location>
        <begin position="35"/>
        <end position="166"/>
    </location>
</feature>
<dbReference type="RefSeq" id="WP_052428092.1">
    <property type="nucleotide sequence ID" value="NZ_CP022752.1"/>
</dbReference>
<evidence type="ECO:0000259" key="2">
    <source>
        <dbReference type="Pfam" id="PF03756"/>
    </source>
</evidence>
<dbReference type="KEGG" id="aey:CDG81_10645"/>
<accession>A0A223RS02</accession>
<dbReference type="Proteomes" id="UP000215043">
    <property type="component" value="Chromosome"/>
</dbReference>
<proteinExistence type="predicted"/>
<dbReference type="InterPro" id="IPR005509">
    <property type="entry name" value="AfsA_hotdog_dom"/>
</dbReference>
<feature type="region of interest" description="Disordered" evidence="1">
    <location>
        <begin position="1"/>
        <end position="24"/>
    </location>
</feature>
<reference evidence="3 4" key="1">
    <citation type="submission" date="2017-08" db="EMBL/GenBank/DDBJ databases">
        <title>The complete genome sequence of moderately halophilic actinomycete Actinopolyspora erythraea YIM 90600, the producer of novel erythromycin, novel actinopolysporins A-C and tubercidin.</title>
        <authorList>
            <person name="Yin M."/>
            <person name="Tang S."/>
        </authorList>
    </citation>
    <scope>NUCLEOTIDE SEQUENCE [LARGE SCALE GENOMIC DNA]</scope>
    <source>
        <strain evidence="3 4">YIM 90600</strain>
    </source>
</reference>
<feature type="domain" description="A-factor biosynthesis hotdog" evidence="2">
    <location>
        <begin position="204"/>
        <end position="267"/>
    </location>
</feature>
<sequence length="325" mass="36017">MSVTNVPTPEPAPNSPPRQGAEEHLSFVRTAPRHLVDRNAIAEILITDWRRRDEHVFRLGAQWPREHLFYTPVAGCWHDPLLVAESLRQAATLIARTFYDVPTEHTIVIDELDTEIVPGVALLSSRPLEIGMEVTCTEHQHEQGAVTGFTVEADLLRGTTFLGAGRVVLRLLSPESYRRLRGGRVRPPTDLSPLPDPLPAAIAGRLNEHDVVLGVPDHATAAHTWQLRVDPTHPVLFDHPCDHVPSMVLLEAARQATQAVCAPYRILPTEFRSAFHRRVEMDLPCHIAATELPLQDAGEETAVRVTGSQQQRLAFDSLVLASPCD</sequence>
<dbReference type="NCBIfam" id="NF041195">
    <property type="entry name" value="ScbA_BarX_GamBu"/>
    <property type="match status" value="1"/>
</dbReference>
<dbReference type="EMBL" id="CP022752">
    <property type="protein sequence ID" value="ASU78656.1"/>
    <property type="molecule type" value="Genomic_DNA"/>
</dbReference>
<protein>
    <recommendedName>
        <fullName evidence="2">A-factor biosynthesis hotdog domain-containing protein</fullName>
    </recommendedName>
</protein>
<evidence type="ECO:0000313" key="3">
    <source>
        <dbReference type="EMBL" id="ASU78656.1"/>
    </source>
</evidence>
<organism evidence="3 4">
    <name type="scientific">Actinopolyspora erythraea</name>
    <dbReference type="NCBI Taxonomy" id="414996"/>
    <lineage>
        <taxon>Bacteria</taxon>
        <taxon>Bacillati</taxon>
        <taxon>Actinomycetota</taxon>
        <taxon>Actinomycetes</taxon>
        <taxon>Actinopolysporales</taxon>
        <taxon>Actinopolysporaceae</taxon>
        <taxon>Actinopolyspora</taxon>
    </lineage>
</organism>
<dbReference type="AlphaFoldDB" id="A0A223RS02"/>
<dbReference type="InterPro" id="IPR047757">
    <property type="entry name" value="AfsA-like"/>
</dbReference>
<gene>
    <name evidence="3" type="ORF">CDG81_10645</name>
</gene>